<dbReference type="InterPro" id="IPR027417">
    <property type="entry name" value="P-loop_NTPase"/>
</dbReference>
<name>A0A561T629_9ACTN</name>
<feature type="transmembrane region" description="Helical" evidence="11">
    <location>
        <begin position="57"/>
        <end position="75"/>
    </location>
</feature>
<dbReference type="AlphaFoldDB" id="A0A561T629"/>
<feature type="transmembrane region" description="Helical" evidence="11">
    <location>
        <begin position="26"/>
        <end position="51"/>
    </location>
</feature>
<evidence type="ECO:0000256" key="5">
    <source>
        <dbReference type="ARBA" id="ARBA00022692"/>
    </source>
</evidence>
<dbReference type="Gene3D" id="3.40.50.300">
    <property type="entry name" value="P-loop containing nucleotide triphosphate hydrolases"/>
    <property type="match status" value="1"/>
</dbReference>
<dbReference type="InterPro" id="IPR011527">
    <property type="entry name" value="ABC1_TM_dom"/>
</dbReference>
<dbReference type="EMBL" id="VIWT01000004">
    <property type="protein sequence ID" value="TWF82558.1"/>
    <property type="molecule type" value="Genomic_DNA"/>
</dbReference>
<dbReference type="Pfam" id="PF00005">
    <property type="entry name" value="ABC_tran"/>
    <property type="match status" value="1"/>
</dbReference>
<dbReference type="InterPro" id="IPR039421">
    <property type="entry name" value="Type_1_exporter"/>
</dbReference>
<evidence type="ECO:0000256" key="9">
    <source>
        <dbReference type="ARBA" id="ARBA00023136"/>
    </source>
</evidence>
<dbReference type="PROSITE" id="PS00211">
    <property type="entry name" value="ABC_TRANSPORTER_1"/>
    <property type="match status" value="1"/>
</dbReference>
<dbReference type="GO" id="GO:0016887">
    <property type="term" value="F:ATP hydrolysis activity"/>
    <property type="evidence" value="ECO:0007669"/>
    <property type="project" value="InterPro"/>
</dbReference>
<feature type="domain" description="ABC transporter" evidence="12">
    <location>
        <begin position="334"/>
        <end position="569"/>
    </location>
</feature>
<dbReference type="SUPFAM" id="SSF52540">
    <property type="entry name" value="P-loop containing nucleoside triphosphate hydrolases"/>
    <property type="match status" value="1"/>
</dbReference>
<dbReference type="PROSITE" id="PS50893">
    <property type="entry name" value="ABC_TRANSPORTER_2"/>
    <property type="match status" value="1"/>
</dbReference>
<dbReference type="OrthoDB" id="9806127at2"/>
<evidence type="ECO:0000256" key="2">
    <source>
        <dbReference type="ARBA" id="ARBA00022448"/>
    </source>
</evidence>
<dbReference type="GO" id="GO:0005524">
    <property type="term" value="F:ATP binding"/>
    <property type="evidence" value="ECO:0007669"/>
    <property type="project" value="UniProtKB-KW"/>
</dbReference>
<dbReference type="InterPro" id="IPR017871">
    <property type="entry name" value="ABC_transporter-like_CS"/>
</dbReference>
<dbReference type="FunFam" id="3.40.50.300:FF:000221">
    <property type="entry name" value="Multidrug ABC transporter ATP-binding protein"/>
    <property type="match status" value="1"/>
</dbReference>
<evidence type="ECO:0000313" key="15">
    <source>
        <dbReference type="Proteomes" id="UP000317940"/>
    </source>
</evidence>
<dbReference type="PANTHER" id="PTHR24221">
    <property type="entry name" value="ATP-BINDING CASSETTE SUB-FAMILY B"/>
    <property type="match status" value="1"/>
</dbReference>
<dbReference type="SUPFAM" id="SSF90123">
    <property type="entry name" value="ABC transporter transmembrane region"/>
    <property type="match status" value="1"/>
</dbReference>
<dbReference type="PANTHER" id="PTHR24221:SF654">
    <property type="entry name" value="ATP-BINDING CASSETTE SUB-FAMILY B MEMBER 6"/>
    <property type="match status" value="1"/>
</dbReference>
<reference evidence="14 15" key="1">
    <citation type="submission" date="2019-06" db="EMBL/GenBank/DDBJ databases">
        <title>Sequencing the genomes of 1000 actinobacteria strains.</title>
        <authorList>
            <person name="Klenk H.-P."/>
        </authorList>
    </citation>
    <scope>NUCLEOTIDE SEQUENCE [LARGE SCALE GENOMIC DNA]</scope>
    <source>
        <strain evidence="14 15">DSM 44826</strain>
    </source>
</reference>
<evidence type="ECO:0000256" key="6">
    <source>
        <dbReference type="ARBA" id="ARBA00022741"/>
    </source>
</evidence>
<evidence type="ECO:0000256" key="7">
    <source>
        <dbReference type="ARBA" id="ARBA00022840"/>
    </source>
</evidence>
<protein>
    <submittedName>
        <fullName evidence="14">ATP-binding cassette subfamily B protein</fullName>
    </submittedName>
</protein>
<gene>
    <name evidence="14" type="ORF">FHX73_1440</name>
</gene>
<keyword evidence="9 11" id="KW-0472">Membrane</keyword>
<feature type="transmembrane region" description="Helical" evidence="11">
    <location>
        <begin position="134"/>
        <end position="152"/>
    </location>
</feature>
<keyword evidence="8 11" id="KW-1133">Transmembrane helix</keyword>
<evidence type="ECO:0000256" key="1">
    <source>
        <dbReference type="ARBA" id="ARBA00004429"/>
    </source>
</evidence>
<feature type="domain" description="ABC transmembrane type-1" evidence="13">
    <location>
        <begin position="24"/>
        <end position="259"/>
    </location>
</feature>
<keyword evidence="6" id="KW-0547">Nucleotide-binding</keyword>
<accession>A0A561T629</accession>
<evidence type="ECO:0000256" key="4">
    <source>
        <dbReference type="ARBA" id="ARBA00022519"/>
    </source>
</evidence>
<evidence type="ECO:0000256" key="10">
    <source>
        <dbReference type="ARBA" id="ARBA00023455"/>
    </source>
</evidence>
<dbReference type="SMART" id="SM00382">
    <property type="entry name" value="AAA"/>
    <property type="match status" value="1"/>
</dbReference>
<comment type="subcellular location">
    <subcellularLocation>
        <location evidence="1">Cell inner membrane</location>
        <topology evidence="1">Multi-pass membrane protein</topology>
    </subcellularLocation>
</comment>
<dbReference type="RefSeq" id="WP_145909860.1">
    <property type="nucleotide sequence ID" value="NZ_BAAAMZ010000002.1"/>
</dbReference>
<evidence type="ECO:0000256" key="8">
    <source>
        <dbReference type="ARBA" id="ARBA00022989"/>
    </source>
</evidence>
<keyword evidence="15" id="KW-1185">Reference proteome</keyword>
<keyword evidence="4" id="KW-0997">Cell inner membrane</keyword>
<dbReference type="InterPro" id="IPR036640">
    <property type="entry name" value="ABC1_TM_sf"/>
</dbReference>
<proteinExistence type="inferred from homology"/>
<evidence type="ECO:0000259" key="13">
    <source>
        <dbReference type="PROSITE" id="PS50929"/>
    </source>
</evidence>
<keyword evidence="2" id="KW-0813">Transport</keyword>
<comment type="caution">
    <text evidence="14">The sequence shown here is derived from an EMBL/GenBank/DDBJ whole genome shotgun (WGS) entry which is preliminary data.</text>
</comment>
<evidence type="ECO:0000259" key="12">
    <source>
        <dbReference type="PROSITE" id="PS50893"/>
    </source>
</evidence>
<dbReference type="Pfam" id="PF00664">
    <property type="entry name" value="ABC_membrane"/>
    <property type="match status" value="1"/>
</dbReference>
<dbReference type="Gene3D" id="1.20.1560.10">
    <property type="entry name" value="ABC transporter type 1, transmembrane domain"/>
    <property type="match status" value="1"/>
</dbReference>
<feature type="transmembrane region" description="Helical" evidence="11">
    <location>
        <begin position="248"/>
        <end position="266"/>
    </location>
</feature>
<keyword evidence="7 14" id="KW-0067">ATP-binding</keyword>
<feature type="transmembrane region" description="Helical" evidence="11">
    <location>
        <begin position="158"/>
        <end position="176"/>
    </location>
</feature>
<evidence type="ECO:0000256" key="11">
    <source>
        <dbReference type="SAM" id="Phobius"/>
    </source>
</evidence>
<comment type="similarity">
    <text evidence="10">Belongs to the ABC transporter superfamily. Siderophore-Fe(3+) uptake transporter (SIUT) (TC 3.A.1.21) family.</text>
</comment>
<sequence>MTGLRSLLDLVGLAPAVRARLGRAALLGLLGGLAAVAGFLCVAYAVGAVLAGRSATGWTAGAAAGLVLSFALRWLSENLAHEASYQLEVELRGELADALARMPLGEVQRLGSGAIRKIVQDDVKSLHNVVADSLPFVGVGLAQPLAALLVLGTVQWKLLLAVLLILPIAMLCLSFLSRDHTQQRETYNRANERVNAAVVEFVQGMPVVRTFDDGKHSFGRFATAVEEFTEAVAGWLATSRTAGLLTKLFIVPLPTLLLVATAAVPLRAAGWISDTDLLLGLLIGTLPIEAVAPLMHLVNHINDSKAGAVRIADLLAVPALPEPEHPREPADRSITLERVRFSYTPDRPALDGLDLEIPAGTVCALVGPSGSGKSTVARLVPRFHDVDEGAVRIGGVDVREMSSTALLKQVALVFQDPFLVTGSIAENIRLAKPDATDAEVEAAAEAAAAHEFIVNELPAGYATQVGERGGLLSGGQRQRITIARAILSDAPIVILDEATAFADPENEALIQRAVARLTAGRTVLVIAHRLNTITGVDQIAVLDGGRVVERGRHTDLVAAGGRYAQLWANHEAAARWGLTTDLENAR</sequence>
<keyword evidence="3" id="KW-1003">Cell membrane</keyword>
<dbReference type="GO" id="GO:0005886">
    <property type="term" value="C:plasma membrane"/>
    <property type="evidence" value="ECO:0007669"/>
    <property type="project" value="UniProtKB-SubCell"/>
</dbReference>
<dbReference type="PROSITE" id="PS50929">
    <property type="entry name" value="ABC_TM1F"/>
    <property type="match status" value="1"/>
</dbReference>
<dbReference type="InterPro" id="IPR003439">
    <property type="entry name" value="ABC_transporter-like_ATP-bd"/>
</dbReference>
<dbReference type="Proteomes" id="UP000317940">
    <property type="component" value="Unassembled WGS sequence"/>
</dbReference>
<dbReference type="InterPro" id="IPR003593">
    <property type="entry name" value="AAA+_ATPase"/>
</dbReference>
<evidence type="ECO:0000313" key="14">
    <source>
        <dbReference type="EMBL" id="TWF82558.1"/>
    </source>
</evidence>
<dbReference type="GO" id="GO:0140359">
    <property type="term" value="F:ABC-type transporter activity"/>
    <property type="evidence" value="ECO:0007669"/>
    <property type="project" value="InterPro"/>
</dbReference>
<organism evidence="14 15">
    <name type="scientific">Kitasatospora viridis</name>
    <dbReference type="NCBI Taxonomy" id="281105"/>
    <lineage>
        <taxon>Bacteria</taxon>
        <taxon>Bacillati</taxon>
        <taxon>Actinomycetota</taxon>
        <taxon>Actinomycetes</taxon>
        <taxon>Kitasatosporales</taxon>
        <taxon>Streptomycetaceae</taxon>
        <taxon>Kitasatospora</taxon>
    </lineage>
</organism>
<keyword evidence="5 11" id="KW-0812">Transmembrane</keyword>
<evidence type="ECO:0000256" key="3">
    <source>
        <dbReference type="ARBA" id="ARBA00022475"/>
    </source>
</evidence>